<keyword evidence="3" id="KW-1185">Reference proteome</keyword>
<feature type="compositionally biased region" description="Basic and acidic residues" evidence="1">
    <location>
        <begin position="125"/>
        <end position="135"/>
    </location>
</feature>
<name>A0A8H7ZV83_9FUNG</name>
<gene>
    <name evidence="2" type="ORF">BJ554DRAFT_7713</name>
</gene>
<evidence type="ECO:0000313" key="3">
    <source>
        <dbReference type="Proteomes" id="UP000673691"/>
    </source>
</evidence>
<feature type="region of interest" description="Disordered" evidence="1">
    <location>
        <begin position="77"/>
        <end position="138"/>
    </location>
</feature>
<dbReference type="Proteomes" id="UP000673691">
    <property type="component" value="Unassembled WGS sequence"/>
</dbReference>
<feature type="region of interest" description="Disordered" evidence="1">
    <location>
        <begin position="26"/>
        <end position="56"/>
    </location>
</feature>
<evidence type="ECO:0000256" key="1">
    <source>
        <dbReference type="SAM" id="MobiDB-lite"/>
    </source>
</evidence>
<protein>
    <submittedName>
        <fullName evidence="2">Uncharacterized protein</fullName>
    </submittedName>
</protein>
<reference evidence="2 3" key="1">
    <citation type="journal article" name="Sci. Rep.">
        <title>Genome-scale phylogenetic analyses confirm Olpidium as the closest living zoosporic fungus to the non-flagellated, terrestrial fungi.</title>
        <authorList>
            <person name="Chang Y."/>
            <person name="Rochon D."/>
            <person name="Sekimoto S."/>
            <person name="Wang Y."/>
            <person name="Chovatia M."/>
            <person name="Sandor L."/>
            <person name="Salamov A."/>
            <person name="Grigoriev I.V."/>
            <person name="Stajich J.E."/>
            <person name="Spatafora J.W."/>
        </authorList>
    </citation>
    <scope>NUCLEOTIDE SEQUENCE [LARGE SCALE GENOMIC DNA]</scope>
    <source>
        <strain evidence="2">S191</strain>
    </source>
</reference>
<proteinExistence type="predicted"/>
<dbReference type="EMBL" id="JAEFCI010005498">
    <property type="protein sequence ID" value="KAG5460258.1"/>
    <property type="molecule type" value="Genomic_DNA"/>
</dbReference>
<sequence>GRTRVWREIYVKRNASPENVAKAIEHKAARDEKWPRWPSRRGGNKIKKWGHPGEGRRAVETKLTTAFSSSVVLAALRRSSPSSSAENQRVAGRTRMRGRFFLPTAEKPAGTHTPREKERKRREKGRRERAAEQKGKKNLLLSVYAKGINFSLRSKKEERKK</sequence>
<comment type="caution">
    <text evidence="2">The sequence shown here is derived from an EMBL/GenBank/DDBJ whole genome shotgun (WGS) entry which is preliminary data.</text>
</comment>
<organism evidence="2 3">
    <name type="scientific">Olpidium bornovanus</name>
    <dbReference type="NCBI Taxonomy" id="278681"/>
    <lineage>
        <taxon>Eukaryota</taxon>
        <taxon>Fungi</taxon>
        <taxon>Fungi incertae sedis</taxon>
        <taxon>Olpidiomycota</taxon>
        <taxon>Olpidiomycotina</taxon>
        <taxon>Olpidiomycetes</taxon>
        <taxon>Olpidiales</taxon>
        <taxon>Olpidiaceae</taxon>
        <taxon>Olpidium</taxon>
    </lineage>
</organism>
<dbReference type="AlphaFoldDB" id="A0A8H7ZV83"/>
<feature type="compositionally biased region" description="Basic and acidic residues" evidence="1">
    <location>
        <begin position="26"/>
        <end position="35"/>
    </location>
</feature>
<evidence type="ECO:0000313" key="2">
    <source>
        <dbReference type="EMBL" id="KAG5460258.1"/>
    </source>
</evidence>
<feature type="non-terminal residue" evidence="2">
    <location>
        <position position="1"/>
    </location>
</feature>
<feature type="compositionally biased region" description="Basic residues" evidence="1">
    <location>
        <begin position="38"/>
        <end position="50"/>
    </location>
</feature>
<accession>A0A8H7ZV83</accession>